<dbReference type="Proteomes" id="UP000648187">
    <property type="component" value="Unassembled WGS sequence"/>
</dbReference>
<dbReference type="AlphaFoldDB" id="A0A835GCI2"/>
<reference evidence="2" key="1">
    <citation type="submission" date="2020-08" db="EMBL/GenBank/DDBJ databases">
        <title>Spodoptera exigua strain:BAW_Kor-Di-RS1 Genome sequencing and assembly.</title>
        <authorList>
            <person name="Kim J."/>
            <person name="Nam H.Y."/>
            <person name="Kwon M."/>
            <person name="Choi J.H."/>
            <person name="Cho S.R."/>
            <person name="Kim G.-H."/>
        </authorList>
    </citation>
    <scope>NUCLEOTIDE SEQUENCE</scope>
    <source>
        <strain evidence="2">BAW_Kor-Di-RS1</strain>
        <tissue evidence="2">Whole-body</tissue>
    </source>
</reference>
<feature type="region of interest" description="Disordered" evidence="1">
    <location>
        <begin position="53"/>
        <end position="72"/>
    </location>
</feature>
<evidence type="ECO:0000313" key="2">
    <source>
        <dbReference type="EMBL" id="KAF9414387.1"/>
    </source>
</evidence>
<evidence type="ECO:0000256" key="1">
    <source>
        <dbReference type="SAM" id="MobiDB-lite"/>
    </source>
</evidence>
<feature type="compositionally biased region" description="Basic residues" evidence="1">
    <location>
        <begin position="53"/>
        <end position="62"/>
    </location>
</feature>
<dbReference type="InterPro" id="IPR052384">
    <property type="entry name" value="TMTC_O-mannosyltransferase"/>
</dbReference>
<dbReference type="GO" id="GO:0035269">
    <property type="term" value="P:protein O-linked glycosylation via mannose"/>
    <property type="evidence" value="ECO:0007669"/>
    <property type="project" value="TreeGrafter"/>
</dbReference>
<dbReference type="PANTHER" id="PTHR44216">
    <property type="entry name" value="PROTEIN O-MANNOSYL-TRANSFERASE TMTC2"/>
    <property type="match status" value="1"/>
</dbReference>
<organism evidence="2 3">
    <name type="scientific">Spodoptera exigua</name>
    <name type="common">Beet armyworm</name>
    <name type="synonym">Noctua fulgens</name>
    <dbReference type="NCBI Taxonomy" id="7107"/>
    <lineage>
        <taxon>Eukaryota</taxon>
        <taxon>Metazoa</taxon>
        <taxon>Ecdysozoa</taxon>
        <taxon>Arthropoda</taxon>
        <taxon>Hexapoda</taxon>
        <taxon>Insecta</taxon>
        <taxon>Pterygota</taxon>
        <taxon>Neoptera</taxon>
        <taxon>Endopterygota</taxon>
        <taxon>Lepidoptera</taxon>
        <taxon>Glossata</taxon>
        <taxon>Ditrysia</taxon>
        <taxon>Noctuoidea</taxon>
        <taxon>Noctuidae</taxon>
        <taxon>Amphipyrinae</taxon>
        <taxon>Spodoptera</taxon>
    </lineage>
</organism>
<dbReference type="EMBL" id="JACKWZ010000135">
    <property type="protein sequence ID" value="KAF9414387.1"/>
    <property type="molecule type" value="Genomic_DNA"/>
</dbReference>
<feature type="non-terminal residue" evidence="2">
    <location>
        <position position="344"/>
    </location>
</feature>
<name>A0A835GCI2_SPOEX</name>
<dbReference type="GO" id="GO:0000030">
    <property type="term" value="F:mannosyltransferase activity"/>
    <property type="evidence" value="ECO:0007669"/>
    <property type="project" value="TreeGrafter"/>
</dbReference>
<sequence length="344" mass="38255">MLVRNQRGGGDPDVDILARMELVVTAASSLLGFLLYYNTLDAGFVYDDRGNGRGHRANRSGKHRTDSAPMSECPTRRAILSNPDVIGHTPINALFENDFWGTPLTDPGSHGSYRPLCVATYRLNYAFSGFKPWSYHFLNVIFHCTATALVVVTARRLLPAYCMRVGTAVTGIAFAAHPIHTEAVAGVVGRADLAACNLFLLSFLLYSEHIRLREQRHKKQCRHIVKDNVVRRQITSNDPPFRLSCHSLVQHIMMNVRKLLKASKAGPMKMLDACEVNGTVRLKCQFSGGVSEDSGELLQWLTLAGTLTFAAAATLCKEPAIMVLPLCIFYDFLKGTRYEEPYYK</sequence>
<evidence type="ECO:0000313" key="3">
    <source>
        <dbReference type="Proteomes" id="UP000648187"/>
    </source>
</evidence>
<dbReference type="PANTHER" id="PTHR44216:SF3">
    <property type="entry name" value="PROTEIN O-MANNOSYL-TRANSFERASE TMTC2"/>
    <property type="match status" value="1"/>
</dbReference>
<protein>
    <submittedName>
        <fullName evidence="2">Uncharacterized protein</fullName>
    </submittedName>
</protein>
<accession>A0A835GCI2</accession>
<keyword evidence="3" id="KW-1185">Reference proteome</keyword>
<proteinExistence type="predicted"/>
<gene>
    <name evidence="2" type="ORF">HW555_007701</name>
</gene>
<dbReference type="GO" id="GO:0005789">
    <property type="term" value="C:endoplasmic reticulum membrane"/>
    <property type="evidence" value="ECO:0007669"/>
    <property type="project" value="TreeGrafter"/>
</dbReference>
<comment type="caution">
    <text evidence="2">The sequence shown here is derived from an EMBL/GenBank/DDBJ whole genome shotgun (WGS) entry which is preliminary data.</text>
</comment>